<dbReference type="OrthoDB" id="7051241at2"/>
<evidence type="ECO:0000256" key="6">
    <source>
        <dbReference type="ARBA" id="ARBA00023004"/>
    </source>
</evidence>
<evidence type="ECO:0000256" key="9">
    <source>
        <dbReference type="ARBA" id="ARBA00023237"/>
    </source>
</evidence>
<dbReference type="AlphaFoldDB" id="A0A4Q6XMD2"/>
<feature type="chain" id="PRO_5020823347" evidence="13">
    <location>
        <begin position="22"/>
        <end position="955"/>
    </location>
</feature>
<dbReference type="InterPro" id="IPR012910">
    <property type="entry name" value="Plug_dom"/>
</dbReference>
<dbReference type="PANTHER" id="PTHR47234:SF3">
    <property type="entry name" value="SECRETIN_TONB SHORT N-TERMINAL DOMAIN-CONTAINING PROTEIN"/>
    <property type="match status" value="1"/>
</dbReference>
<feature type="signal peptide" evidence="13">
    <location>
        <begin position="1"/>
        <end position="21"/>
    </location>
</feature>
<dbReference type="CDD" id="cd01347">
    <property type="entry name" value="ligand_gated_channel"/>
    <property type="match status" value="1"/>
</dbReference>
<keyword evidence="8 10" id="KW-0472">Membrane</keyword>
<keyword evidence="2 10" id="KW-0813">Transport</keyword>
<keyword evidence="13" id="KW-0732">Signal</keyword>
<evidence type="ECO:0000313" key="15">
    <source>
        <dbReference type="EMBL" id="RZF60695.1"/>
    </source>
</evidence>
<dbReference type="Pfam" id="PF00593">
    <property type="entry name" value="TonB_dep_Rec_b-barrel"/>
    <property type="match status" value="1"/>
</dbReference>
<feature type="domain" description="Secretin/TonB short N-terminal" evidence="14">
    <location>
        <begin position="57"/>
        <end position="108"/>
    </location>
</feature>
<keyword evidence="7 11" id="KW-0798">TonB box</keyword>
<gene>
    <name evidence="15" type="ORF">EWE75_21725</name>
</gene>
<evidence type="ECO:0000256" key="5">
    <source>
        <dbReference type="ARBA" id="ARBA00022692"/>
    </source>
</evidence>
<dbReference type="EMBL" id="SGIS01000055">
    <property type="protein sequence ID" value="RZF60695.1"/>
    <property type="molecule type" value="Genomic_DNA"/>
</dbReference>
<evidence type="ECO:0000256" key="7">
    <source>
        <dbReference type="ARBA" id="ARBA00023077"/>
    </source>
</evidence>
<dbReference type="Pfam" id="PF07715">
    <property type="entry name" value="Plug"/>
    <property type="match status" value="1"/>
</dbReference>
<dbReference type="GO" id="GO:0009279">
    <property type="term" value="C:cell outer membrane"/>
    <property type="evidence" value="ECO:0007669"/>
    <property type="project" value="UniProtKB-SubCell"/>
</dbReference>
<dbReference type="SMART" id="SM00965">
    <property type="entry name" value="STN"/>
    <property type="match status" value="1"/>
</dbReference>
<comment type="similarity">
    <text evidence="10 11">Belongs to the TonB-dependent receptor family.</text>
</comment>
<keyword evidence="6" id="KW-0408">Iron</keyword>
<evidence type="ECO:0000256" key="3">
    <source>
        <dbReference type="ARBA" id="ARBA00022452"/>
    </source>
</evidence>
<dbReference type="RefSeq" id="WP_130160186.1">
    <property type="nucleotide sequence ID" value="NZ_SGIS01000055.1"/>
</dbReference>
<dbReference type="InterPro" id="IPR036942">
    <property type="entry name" value="Beta-barrel_TonB_sf"/>
</dbReference>
<evidence type="ECO:0000256" key="4">
    <source>
        <dbReference type="ARBA" id="ARBA00022496"/>
    </source>
</evidence>
<feature type="region of interest" description="Disordered" evidence="12">
    <location>
        <begin position="136"/>
        <end position="158"/>
    </location>
</feature>
<dbReference type="Gene3D" id="3.55.50.30">
    <property type="match status" value="1"/>
</dbReference>
<protein>
    <submittedName>
        <fullName evidence="15">TonB-dependent receptor</fullName>
    </submittedName>
</protein>
<keyword evidence="5 10" id="KW-0812">Transmembrane</keyword>
<reference evidence="15 16" key="1">
    <citation type="submission" date="2019-02" db="EMBL/GenBank/DDBJ databases">
        <authorList>
            <person name="Li Y."/>
        </authorList>
    </citation>
    <scope>NUCLEOTIDE SEQUENCE [LARGE SCALE GENOMIC DNA]</scope>
    <source>
        <strain evidence="15 16">3-7</strain>
    </source>
</reference>
<dbReference type="Gene3D" id="2.40.170.20">
    <property type="entry name" value="TonB-dependent receptor, beta-barrel domain"/>
    <property type="match status" value="1"/>
</dbReference>
<evidence type="ECO:0000313" key="16">
    <source>
        <dbReference type="Proteomes" id="UP000292085"/>
    </source>
</evidence>
<keyword evidence="4" id="KW-0410">Iron transport</keyword>
<name>A0A4Q6XMD2_9SPHN</name>
<dbReference type="Proteomes" id="UP000292085">
    <property type="component" value="Unassembled WGS sequence"/>
</dbReference>
<evidence type="ECO:0000256" key="11">
    <source>
        <dbReference type="RuleBase" id="RU003357"/>
    </source>
</evidence>
<comment type="subcellular location">
    <subcellularLocation>
        <location evidence="1 10">Cell outer membrane</location>
        <topology evidence="1 10">Multi-pass membrane protein</topology>
    </subcellularLocation>
</comment>
<dbReference type="SUPFAM" id="SSF56935">
    <property type="entry name" value="Porins"/>
    <property type="match status" value="1"/>
</dbReference>
<sequence length="955" mass="100906">MKRGNRSLIIAAMLVSTAIVAEPVAARATTKVSARAFDIPAQPVASAMSIYARQSGVQILFPYDRVRNMRTHTISGIMTPDAALSQMIEGTGLKVARSGNGVVALAATNSDTSMATAIRKASLDVENGRAAALAPAPLAAQASGEQPEAADATTDEPETVIVTGSRGIQRSVAKSPTPIDVISATELEKTGKPGVLAALNSLVPSFNVPTRAGGGTSTVISTGGLRGLNPDQTLILVNGKRRHKTSLINAVSSLYNGSVPADLDMIPTSAVDHIEVLRDGAAAQYGSDAIAGVINIILKHGTSGGSASFTAGQNMDRSDGENYLAQLSYGMKLGEAGFADVFVNLKKQQASNRAVPIAGCTTLGGSTCLYYRAGDTAIDPREASAERLVTKNYGAFPTRQMNLGYNAGYDIGGVQVYSFGTYSQRNSQLDFTFRYPNNAASLPNVYPDGFRPRLNISEEDLEFALGVKGTLSGWNWDISSTYGSNRAGQYGSKTLNASLGPTSPHDVYVGTLKSTEWVNSLDITKGYAVGGGNLQVSAGLQHRLETYAVMAGELASYQAGTYTYVVNGRTIRPAPGAQAAAGFTPADAGRKKRNNIAAYVDLAYDPTPTTTIGLAGRFEHYDDPSGDTAIGKANFRQAITPWLALRGAVSSGFRAPALAQQIYASTTSQFRTLTDGTLNLLQIKTLPVGSPAAIALGATALKPETSTNFSAGFVLNPVHNLNVTVDGYQVSVKDRIAITSTLTGRAVSAILVANGLSPDISAQYYTNAIDTRTRGIDVVATYRHKIADFATMSWNVGYNYNQTDITHIKANPSQLTALGSNFVLFDRLSQSNLTTNLPRTKLFIGNLTNLGKFTINTRVVRYGKFDGLANAVTTGGVTSFSADRHFGAKWITDLEVGYDLTPKINLAVGGNNLFNVYPDYTTASFNATLGSSQYPTTGGYGFTGGYYYGRVTVGF</sequence>
<evidence type="ECO:0000256" key="1">
    <source>
        <dbReference type="ARBA" id="ARBA00004571"/>
    </source>
</evidence>
<evidence type="ECO:0000256" key="2">
    <source>
        <dbReference type="ARBA" id="ARBA00022448"/>
    </source>
</evidence>
<dbReference type="GO" id="GO:0006826">
    <property type="term" value="P:iron ion transport"/>
    <property type="evidence" value="ECO:0007669"/>
    <property type="project" value="UniProtKB-KW"/>
</dbReference>
<dbReference type="InterPro" id="IPR039426">
    <property type="entry name" value="TonB-dep_rcpt-like"/>
</dbReference>
<keyword evidence="3 10" id="KW-1134">Transmembrane beta strand</keyword>
<dbReference type="Gene3D" id="2.170.130.10">
    <property type="entry name" value="TonB-dependent receptor, plug domain"/>
    <property type="match status" value="1"/>
</dbReference>
<evidence type="ECO:0000256" key="10">
    <source>
        <dbReference type="PROSITE-ProRule" id="PRU01360"/>
    </source>
</evidence>
<accession>A0A4Q6XMD2</accession>
<evidence type="ECO:0000256" key="12">
    <source>
        <dbReference type="SAM" id="MobiDB-lite"/>
    </source>
</evidence>
<keyword evidence="16" id="KW-1185">Reference proteome</keyword>
<keyword evidence="9 10" id="KW-0998">Cell outer membrane</keyword>
<comment type="caution">
    <text evidence="15">The sequence shown here is derived from an EMBL/GenBank/DDBJ whole genome shotgun (WGS) entry which is preliminary data.</text>
</comment>
<keyword evidence="4" id="KW-0406">Ion transport</keyword>
<organism evidence="15 16">
    <name type="scientific">Sphingomonas populi</name>
    <dbReference type="NCBI Taxonomy" id="2484750"/>
    <lineage>
        <taxon>Bacteria</taxon>
        <taxon>Pseudomonadati</taxon>
        <taxon>Pseudomonadota</taxon>
        <taxon>Alphaproteobacteria</taxon>
        <taxon>Sphingomonadales</taxon>
        <taxon>Sphingomonadaceae</taxon>
        <taxon>Sphingomonas</taxon>
    </lineage>
</organism>
<evidence type="ECO:0000256" key="8">
    <source>
        <dbReference type="ARBA" id="ARBA00023136"/>
    </source>
</evidence>
<keyword evidence="15" id="KW-0675">Receptor</keyword>
<dbReference type="PROSITE" id="PS52016">
    <property type="entry name" value="TONB_DEPENDENT_REC_3"/>
    <property type="match status" value="1"/>
</dbReference>
<dbReference type="InterPro" id="IPR011662">
    <property type="entry name" value="Secretin/TonB_short_N"/>
</dbReference>
<dbReference type="InterPro" id="IPR000531">
    <property type="entry name" value="Beta-barrel_TonB"/>
</dbReference>
<proteinExistence type="inferred from homology"/>
<evidence type="ECO:0000256" key="13">
    <source>
        <dbReference type="SAM" id="SignalP"/>
    </source>
</evidence>
<dbReference type="PANTHER" id="PTHR47234">
    <property type="match status" value="1"/>
</dbReference>
<evidence type="ECO:0000259" key="14">
    <source>
        <dbReference type="SMART" id="SM00965"/>
    </source>
</evidence>
<dbReference type="InterPro" id="IPR037066">
    <property type="entry name" value="Plug_dom_sf"/>
</dbReference>